<evidence type="ECO:0000256" key="1">
    <source>
        <dbReference type="ARBA" id="ARBA00022722"/>
    </source>
</evidence>
<dbReference type="RefSeq" id="WP_377935210.1">
    <property type="nucleotide sequence ID" value="NZ_JBHUMF010000026.1"/>
</dbReference>
<dbReference type="CDD" id="cd00085">
    <property type="entry name" value="HNHc"/>
    <property type="match status" value="1"/>
</dbReference>
<dbReference type="Proteomes" id="UP001597506">
    <property type="component" value="Unassembled WGS sequence"/>
</dbReference>
<gene>
    <name evidence="6" type="ORF">ACFSUL_10665</name>
</gene>
<dbReference type="InterPro" id="IPR003615">
    <property type="entry name" value="HNH_nuc"/>
</dbReference>
<dbReference type="InterPro" id="IPR002711">
    <property type="entry name" value="HNH"/>
</dbReference>
<reference evidence="7" key="1">
    <citation type="journal article" date="2019" name="Int. J. Syst. Evol. Microbiol.">
        <title>The Global Catalogue of Microorganisms (GCM) 10K type strain sequencing project: providing services to taxonomists for standard genome sequencing and annotation.</title>
        <authorList>
            <consortium name="The Broad Institute Genomics Platform"/>
            <consortium name="The Broad Institute Genome Sequencing Center for Infectious Disease"/>
            <person name="Wu L."/>
            <person name="Ma J."/>
        </authorList>
    </citation>
    <scope>NUCLEOTIDE SEQUENCE [LARGE SCALE GENOMIC DNA]</scope>
    <source>
        <strain evidence="7">KCTC 3913</strain>
    </source>
</reference>
<evidence type="ECO:0000256" key="3">
    <source>
        <dbReference type="ARBA" id="ARBA00038412"/>
    </source>
</evidence>
<feature type="domain" description="HNH nuclease" evidence="5">
    <location>
        <begin position="60"/>
        <end position="120"/>
    </location>
</feature>
<dbReference type="GO" id="GO:0004519">
    <property type="term" value="F:endonuclease activity"/>
    <property type="evidence" value="ECO:0007669"/>
    <property type="project" value="UniProtKB-KW"/>
</dbReference>
<dbReference type="PANTHER" id="PTHR41286:SF1">
    <property type="entry name" value="HNH NUCLEASE YAJD-RELATED"/>
    <property type="match status" value="1"/>
</dbReference>
<dbReference type="SMART" id="SM00507">
    <property type="entry name" value="HNHc"/>
    <property type="match status" value="1"/>
</dbReference>
<evidence type="ECO:0000256" key="4">
    <source>
        <dbReference type="ARBA" id="ARBA00040194"/>
    </source>
</evidence>
<evidence type="ECO:0000313" key="6">
    <source>
        <dbReference type="EMBL" id="MFD2681205.1"/>
    </source>
</evidence>
<keyword evidence="2" id="KW-0378">Hydrolase</keyword>
<comment type="caution">
    <text evidence="6">The sequence shown here is derived from an EMBL/GenBank/DDBJ whole genome shotgun (WGS) entry which is preliminary data.</text>
</comment>
<name>A0ABW5RSF4_9BACI</name>
<protein>
    <recommendedName>
        <fullName evidence="4">Putative HNH nuclease YajD</fullName>
    </recommendedName>
</protein>
<proteinExistence type="inferred from homology"/>
<dbReference type="PANTHER" id="PTHR41286">
    <property type="entry name" value="HNH NUCLEASE YAJD-RELATED"/>
    <property type="match status" value="1"/>
</dbReference>
<dbReference type="EMBL" id="JBHUMF010000026">
    <property type="protein sequence ID" value="MFD2681205.1"/>
    <property type="molecule type" value="Genomic_DNA"/>
</dbReference>
<evidence type="ECO:0000313" key="7">
    <source>
        <dbReference type="Proteomes" id="UP001597506"/>
    </source>
</evidence>
<dbReference type="Gene3D" id="1.10.30.50">
    <property type="match status" value="1"/>
</dbReference>
<keyword evidence="6" id="KW-0255">Endonuclease</keyword>
<organism evidence="6 7">
    <name type="scientific">Bacillus seohaeanensis</name>
    <dbReference type="NCBI Taxonomy" id="284580"/>
    <lineage>
        <taxon>Bacteria</taxon>
        <taxon>Bacillati</taxon>
        <taxon>Bacillota</taxon>
        <taxon>Bacilli</taxon>
        <taxon>Bacillales</taxon>
        <taxon>Bacillaceae</taxon>
        <taxon>Bacillus</taxon>
    </lineage>
</organism>
<accession>A0ABW5RSF4</accession>
<dbReference type="Pfam" id="PF01844">
    <property type="entry name" value="HNH"/>
    <property type="match status" value="1"/>
</dbReference>
<evidence type="ECO:0000259" key="5">
    <source>
        <dbReference type="SMART" id="SM00507"/>
    </source>
</evidence>
<keyword evidence="7" id="KW-1185">Reference proteome</keyword>
<sequence>MPSKPLKECAKVGCYALTKDRYCDKHEIVADDNKRENDKEYNARRDEKYTTFYKSKEWRTVRSIVFKRDLGLCQIHLKEHNQLVSGSIVHHLVELRDGQKGWELRVEPSNLQTVCQACHNKIHSK</sequence>
<evidence type="ECO:0000256" key="2">
    <source>
        <dbReference type="ARBA" id="ARBA00022801"/>
    </source>
</evidence>
<keyword evidence="1" id="KW-0540">Nuclease</keyword>
<comment type="similarity">
    <text evidence="3">Belongs to the HNH nuclease family.</text>
</comment>